<name>A0A117M0E2_9BACT</name>
<evidence type="ECO:0000313" key="1">
    <source>
        <dbReference type="EMBL" id="KUK77517.1"/>
    </source>
</evidence>
<accession>A0A117M0E2</accession>
<organism evidence="1 2">
    <name type="scientific">candidate division WS6 bacterium 34_10</name>
    <dbReference type="NCBI Taxonomy" id="1641389"/>
    <lineage>
        <taxon>Bacteria</taxon>
        <taxon>Candidatus Dojkabacteria</taxon>
    </lineage>
</organism>
<comment type="caution">
    <text evidence="1">The sequence shown here is derived from an EMBL/GenBank/DDBJ whole genome shotgun (WGS) entry which is preliminary data.</text>
</comment>
<gene>
    <name evidence="1" type="ORF">XD93_0273</name>
</gene>
<sequence length="76" mass="8583">MIIFTMISTGIIQRLLIRYSEKRSLVITNHPMVDTTMVEKSITKDVLSDFLTYCLVKKSPSAAIDMKARGGIYSKL</sequence>
<evidence type="ECO:0000313" key="2">
    <source>
        <dbReference type="Proteomes" id="UP000053904"/>
    </source>
</evidence>
<dbReference type="EMBL" id="LGGO01000025">
    <property type="protein sequence ID" value="KUK77517.1"/>
    <property type="molecule type" value="Genomic_DNA"/>
</dbReference>
<dbReference type="Proteomes" id="UP000053904">
    <property type="component" value="Unassembled WGS sequence"/>
</dbReference>
<reference evidence="2" key="1">
    <citation type="journal article" date="2015" name="MBio">
        <title>Genome-Resolved Metagenomic Analysis Reveals Roles for Candidate Phyla and Other Microbial Community Members in Biogeochemical Transformations in Oil Reservoirs.</title>
        <authorList>
            <person name="Hu P."/>
            <person name="Tom L."/>
            <person name="Singh A."/>
            <person name="Thomas B.C."/>
            <person name="Baker B.J."/>
            <person name="Piceno Y.M."/>
            <person name="Andersen G.L."/>
            <person name="Banfield J.F."/>
        </authorList>
    </citation>
    <scope>NUCLEOTIDE SEQUENCE [LARGE SCALE GENOMIC DNA]</scope>
</reference>
<protein>
    <submittedName>
        <fullName evidence="1">Uncharacterized protein</fullName>
    </submittedName>
</protein>
<proteinExistence type="predicted"/>
<dbReference type="AlphaFoldDB" id="A0A117M0E2"/>